<feature type="domain" description="Carbohydrate kinase PfkB" evidence="13">
    <location>
        <begin position="15"/>
        <end position="291"/>
    </location>
</feature>
<evidence type="ECO:0000256" key="12">
    <source>
        <dbReference type="RuleBase" id="RU369061"/>
    </source>
</evidence>
<dbReference type="NCBIfam" id="TIGR03168">
    <property type="entry name" value="1-PFK"/>
    <property type="match status" value="1"/>
</dbReference>
<dbReference type="CDD" id="cd01164">
    <property type="entry name" value="FruK_PfkB_like"/>
    <property type="match status" value="1"/>
</dbReference>
<dbReference type="PATRIC" id="fig|1125712.3.peg.159"/>
<dbReference type="InterPro" id="IPR017583">
    <property type="entry name" value="Tagatose/fructose_Pkinase"/>
</dbReference>
<dbReference type="PIRSF" id="PIRSF000535">
    <property type="entry name" value="1PFK/6PFK/LacC"/>
    <property type="match status" value="1"/>
</dbReference>
<evidence type="ECO:0000313" key="14">
    <source>
        <dbReference type="EMBL" id="ERL10614.1"/>
    </source>
</evidence>
<name>U2TC36_9ACTN</name>
<dbReference type="NCBIfam" id="TIGR03828">
    <property type="entry name" value="pfkB"/>
    <property type="match status" value="1"/>
</dbReference>
<evidence type="ECO:0000256" key="8">
    <source>
        <dbReference type="ARBA" id="ARBA00032802"/>
    </source>
</evidence>
<dbReference type="GO" id="GO:0005829">
    <property type="term" value="C:cytosol"/>
    <property type="evidence" value="ECO:0007669"/>
    <property type="project" value="TreeGrafter"/>
</dbReference>
<keyword evidence="4 10" id="KW-0808">Transferase</keyword>
<evidence type="ECO:0000256" key="7">
    <source>
        <dbReference type="ARBA" id="ARBA00022840"/>
    </source>
</evidence>
<keyword evidence="7 12" id="KW-0067">ATP-binding</keyword>
<evidence type="ECO:0000256" key="2">
    <source>
        <dbReference type="ARBA" id="ARBA00012131"/>
    </source>
</evidence>
<evidence type="ECO:0000256" key="11">
    <source>
        <dbReference type="RuleBase" id="RU003704"/>
    </source>
</evidence>
<dbReference type="PANTHER" id="PTHR46566:SF2">
    <property type="entry name" value="ATP-DEPENDENT 6-PHOSPHOFRUCTOKINASE ISOZYME 2"/>
    <property type="match status" value="1"/>
</dbReference>
<dbReference type="GO" id="GO:0044281">
    <property type="term" value="P:small molecule metabolic process"/>
    <property type="evidence" value="ECO:0007669"/>
    <property type="project" value="UniProtKB-ARBA"/>
</dbReference>
<organism evidence="14 15">
    <name type="scientific">Olsenella profusa F0195</name>
    <dbReference type="NCBI Taxonomy" id="1125712"/>
    <lineage>
        <taxon>Bacteria</taxon>
        <taxon>Bacillati</taxon>
        <taxon>Actinomycetota</taxon>
        <taxon>Coriobacteriia</taxon>
        <taxon>Coriobacteriales</taxon>
        <taxon>Atopobiaceae</taxon>
        <taxon>Olsenella</taxon>
    </lineage>
</organism>
<comment type="caution">
    <text evidence="14">The sequence shown here is derived from an EMBL/GenBank/DDBJ whole genome shotgun (WGS) entry which is preliminary data.</text>
</comment>
<dbReference type="EMBL" id="AWEZ01000006">
    <property type="protein sequence ID" value="ERL10614.1"/>
    <property type="molecule type" value="Genomic_DNA"/>
</dbReference>
<dbReference type="STRING" id="1125712.HMPREF1316_1107"/>
<evidence type="ECO:0000256" key="5">
    <source>
        <dbReference type="ARBA" id="ARBA00022741"/>
    </source>
</evidence>
<dbReference type="PANTHER" id="PTHR46566">
    <property type="entry name" value="1-PHOSPHOFRUCTOKINASE-RELATED"/>
    <property type="match status" value="1"/>
</dbReference>
<dbReference type="RefSeq" id="WP_021724938.1">
    <property type="nucleotide sequence ID" value="NZ_AWEZ01000006.1"/>
</dbReference>
<dbReference type="InterPro" id="IPR022463">
    <property type="entry name" value="1-PFruKinase"/>
</dbReference>
<gene>
    <name evidence="14" type="primary">pfkB</name>
    <name evidence="14" type="ORF">HMPREF1316_1107</name>
</gene>
<evidence type="ECO:0000313" key="15">
    <source>
        <dbReference type="Proteomes" id="UP000016638"/>
    </source>
</evidence>
<dbReference type="GO" id="GO:0016052">
    <property type="term" value="P:carbohydrate catabolic process"/>
    <property type="evidence" value="ECO:0007669"/>
    <property type="project" value="UniProtKB-ARBA"/>
</dbReference>
<comment type="similarity">
    <text evidence="1 11">Belongs to the carbohydrate kinase PfkB family.</text>
</comment>
<dbReference type="InterPro" id="IPR011611">
    <property type="entry name" value="PfkB_dom"/>
</dbReference>
<dbReference type="EC" id="2.7.1.56" evidence="2 12"/>
<dbReference type="FunFam" id="3.40.1190.20:FF:000001">
    <property type="entry name" value="Phosphofructokinase"/>
    <property type="match status" value="1"/>
</dbReference>
<dbReference type="PRINTS" id="PR00990">
    <property type="entry name" value="RIBOKINASE"/>
</dbReference>
<sequence>MIYTVTLNPALDKTATVENLRLDFVNRISELRVDPGGKGINVSKVVKELGGTSVAYALLAGNTGATIKNMLDELGVSCEVLEVPGETRANLKIKDPINKTNTDINEPGPEVTDEQLNGMLERLAAKVGTGDIVVLSGSLPRGAATGTYRTWVTALKAAGARVYLDADGDKLAAGIEAKPDLIKPNEIELGAMFGRTLDADGEVASAARELIDGGLDRVMVSMGGAGALYVTKDVTVKASPVKVRVGSTVGAGDSVVAALAYAEDTGLGLEETMRLAMATGAANVMQSGTQAAPRDLIDSLVDKVQVTQL</sequence>
<evidence type="ECO:0000259" key="13">
    <source>
        <dbReference type="Pfam" id="PF00294"/>
    </source>
</evidence>
<evidence type="ECO:0000256" key="3">
    <source>
        <dbReference type="ARBA" id="ARBA00013596"/>
    </source>
</evidence>
<dbReference type="OrthoDB" id="9801219at2"/>
<evidence type="ECO:0000256" key="10">
    <source>
        <dbReference type="PIRNR" id="PIRNR000535"/>
    </source>
</evidence>
<dbReference type="InterPro" id="IPR029056">
    <property type="entry name" value="Ribokinase-like"/>
</dbReference>
<evidence type="ECO:0000256" key="9">
    <source>
        <dbReference type="ARBA" id="ARBA00047745"/>
    </source>
</evidence>
<keyword evidence="5 12" id="KW-0547">Nucleotide-binding</keyword>
<dbReference type="AlphaFoldDB" id="U2TC36"/>
<dbReference type="Pfam" id="PF00294">
    <property type="entry name" value="PfkB"/>
    <property type="match status" value="1"/>
</dbReference>
<dbReference type="Proteomes" id="UP000016638">
    <property type="component" value="Unassembled WGS sequence"/>
</dbReference>
<evidence type="ECO:0000256" key="6">
    <source>
        <dbReference type="ARBA" id="ARBA00022777"/>
    </source>
</evidence>
<dbReference type="PROSITE" id="PS00584">
    <property type="entry name" value="PFKB_KINASES_2"/>
    <property type="match status" value="1"/>
</dbReference>
<dbReference type="eggNOG" id="COG1105">
    <property type="taxonomic scope" value="Bacteria"/>
</dbReference>
<evidence type="ECO:0000256" key="4">
    <source>
        <dbReference type="ARBA" id="ARBA00022679"/>
    </source>
</evidence>
<dbReference type="InterPro" id="IPR002173">
    <property type="entry name" value="Carboh/pur_kinase_PfkB_CS"/>
</dbReference>
<accession>U2TC36</accession>
<reference evidence="14 15" key="1">
    <citation type="submission" date="2013-08" db="EMBL/GenBank/DDBJ databases">
        <authorList>
            <person name="Durkin A.S."/>
            <person name="Haft D.R."/>
            <person name="McCorrison J."/>
            <person name="Torralba M."/>
            <person name="Gillis M."/>
            <person name="Haft D.H."/>
            <person name="Methe B."/>
            <person name="Sutton G."/>
            <person name="Nelson K.E."/>
        </authorList>
    </citation>
    <scope>NUCLEOTIDE SEQUENCE [LARGE SCALE GENOMIC DNA]</scope>
    <source>
        <strain evidence="14 15">F0195</strain>
    </source>
</reference>
<dbReference type="InterPro" id="IPR002139">
    <property type="entry name" value="Ribo/fructo_kinase"/>
</dbReference>
<protein>
    <recommendedName>
        <fullName evidence="3 12">1-phosphofructokinase</fullName>
        <shortName evidence="12">Fru1PK</shortName>
        <ecNumber evidence="2 12">2.7.1.56</ecNumber>
    </recommendedName>
    <alternativeName>
        <fullName evidence="8 12">Fructose 1-phosphate kinase</fullName>
    </alternativeName>
</protein>
<comment type="function">
    <text evidence="12">Catalyzes the ATP-dependent phosphorylation of fructose-l-phosphate to fructose-l,6-bisphosphate.</text>
</comment>
<keyword evidence="6 11" id="KW-0418">Kinase</keyword>
<dbReference type="SUPFAM" id="SSF53613">
    <property type="entry name" value="Ribokinase-like"/>
    <property type="match status" value="1"/>
</dbReference>
<dbReference type="GO" id="GO:0008662">
    <property type="term" value="F:1-phosphofructokinase activity"/>
    <property type="evidence" value="ECO:0007669"/>
    <property type="project" value="UniProtKB-UniRule"/>
</dbReference>
<dbReference type="Gene3D" id="3.40.1190.20">
    <property type="match status" value="1"/>
</dbReference>
<proteinExistence type="inferred from homology"/>
<dbReference type="GO" id="GO:0005524">
    <property type="term" value="F:ATP binding"/>
    <property type="evidence" value="ECO:0007669"/>
    <property type="project" value="UniProtKB-UniRule"/>
</dbReference>
<evidence type="ECO:0000256" key="1">
    <source>
        <dbReference type="ARBA" id="ARBA00010688"/>
    </source>
</evidence>
<keyword evidence="15" id="KW-1185">Reference proteome</keyword>
<comment type="catalytic activity">
    <reaction evidence="9 12">
        <text>beta-D-fructose 1-phosphate + ATP = beta-D-fructose 1,6-bisphosphate + ADP + H(+)</text>
        <dbReference type="Rhea" id="RHEA:14213"/>
        <dbReference type="ChEBI" id="CHEBI:15378"/>
        <dbReference type="ChEBI" id="CHEBI:30616"/>
        <dbReference type="ChEBI" id="CHEBI:32966"/>
        <dbReference type="ChEBI" id="CHEBI:138881"/>
        <dbReference type="ChEBI" id="CHEBI:456216"/>
        <dbReference type="EC" id="2.7.1.56"/>
    </reaction>
</comment>